<proteinExistence type="predicted"/>
<organism evidence="1">
    <name type="scientific">Arabidopsis thaliana</name>
    <name type="common">Mouse-ear cress</name>
    <dbReference type="NCBI Taxonomy" id="3702"/>
    <lineage>
        <taxon>Eukaryota</taxon>
        <taxon>Viridiplantae</taxon>
        <taxon>Streptophyta</taxon>
        <taxon>Embryophyta</taxon>
        <taxon>Tracheophyta</taxon>
        <taxon>Spermatophyta</taxon>
        <taxon>Magnoliopsida</taxon>
        <taxon>eudicotyledons</taxon>
        <taxon>Gunneridae</taxon>
        <taxon>Pentapetalae</taxon>
        <taxon>rosids</taxon>
        <taxon>malvids</taxon>
        <taxon>Brassicales</taxon>
        <taxon>Brassicaceae</taxon>
        <taxon>Camelineae</taxon>
        <taxon>Arabidopsis</taxon>
    </lineage>
</organism>
<name>Q9LHC6_ARATH</name>
<evidence type="ECO:0000313" key="1">
    <source>
        <dbReference type="EMBL" id="BAB02260.1"/>
    </source>
</evidence>
<accession>Q9LHC6</accession>
<sequence length="211" mass="24421">MDDMNPFYQSSGLIDLLHSQQEDINRFASGSSEVPAFNTQMFEEGSKDKVTLMGCTQDEVKPKVGLSQKKWFPKEDIVLVRAWLNTNKDHVIGNDQQCQSFLKQIASYVDISPQLDDLPKREHAKCKQRWSKVNKSVTKFVGCYKTATTHKTSGQSEDDVMKLAYEIYYNDTKKKFNLEHTWRKLRYDQKWCEAATIKGNKNAKRKCVDGY</sequence>
<dbReference type="PANTHER" id="PTHR45023:SF4">
    <property type="entry name" value="GLYCINE-RICH PROTEIN-RELATED"/>
    <property type="match status" value="1"/>
</dbReference>
<dbReference type="ExpressionAtlas" id="Q9LHC6">
    <property type="expression patterns" value="baseline and differential"/>
</dbReference>
<reference key="2">
    <citation type="journal article" date="2000" name="Nature">
        <title>Sequence and analysis of chromosome 3 of the plant Arabidopsis thaliana.</title>
        <authorList>
            <consortium name="European Union Chromosome 3 Arabidopsis Sequencing Consortium"/>
            <consortium name="Institute for Genomic Research"/>
            <consortium name="Kazusa DNA Research Institute"/>
            <person name="Salanoubat M."/>
            <person name="Lemcke K."/>
            <person name="Rieger M."/>
            <person name="Ansorge W."/>
            <person name="Unseld M."/>
            <person name="Fartmann B."/>
            <person name="Valle G."/>
            <person name="Blocker H."/>
            <person name="Perez-Alonso M."/>
            <person name="Obermaier B."/>
            <person name="Delseny M."/>
            <person name="Boutry M."/>
            <person name="Grivell L.A."/>
            <person name="Mache R."/>
            <person name="Puigdomenech P."/>
            <person name="De Simone V."/>
            <person name="Choisne N."/>
            <person name="Artiguenave F."/>
            <person name="Robert C."/>
            <person name="Brottier P."/>
            <person name="Wincker P."/>
            <person name="Cattolico L."/>
            <person name="Weissenbach J."/>
            <person name="Saurin W."/>
            <person name="Quetier F."/>
            <person name="Schafer M."/>
            <person name="Muller-Auer S."/>
            <person name="Gabel C."/>
            <person name="Fuchs M."/>
            <person name="Benes V."/>
            <person name="Wurmbach E."/>
            <person name="Drzonek H."/>
            <person name="Erfle H."/>
            <person name="Jordan N."/>
            <person name="Bangert S."/>
            <person name="Wiedelmann R."/>
            <person name="Kranz H."/>
            <person name="Voss H."/>
            <person name="Holland R."/>
            <person name="Brandt P."/>
            <person name="Nyakatura G."/>
            <person name="Vezzi A."/>
            <person name="D'Angelo M."/>
            <person name="Pallavicini A."/>
            <person name="Toppo S."/>
            <person name="Simionati B."/>
            <person name="Conrad A."/>
            <person name="Hornischer K."/>
            <person name="Kauer G."/>
            <person name="Lohnert T.H."/>
            <person name="Nordsiek G."/>
            <person name="Reichelt J."/>
            <person name="Scharfe M."/>
            <person name="Schon O."/>
            <person name="Bargues M."/>
            <person name="Terol J."/>
            <person name="Climent J."/>
            <person name="Navarro P."/>
            <person name="Collado C."/>
            <person name="Perez-Perez A."/>
            <person name="Ottenwalder B."/>
            <person name="Duchemin D."/>
            <person name="Cooke R."/>
            <person name="Laudie M."/>
            <person name="Berger-Llauro C."/>
            <person name="Purnelle B."/>
            <person name="Masuy D."/>
            <person name="de Haan M."/>
            <person name="Maarse A.C."/>
            <person name="Alcaraz J.P."/>
            <person name="Cottet A."/>
            <person name="Casacuberta E."/>
            <person name="Monfort A."/>
            <person name="Argiriou A."/>
            <person name="flores M."/>
            <person name="Liguori R."/>
            <person name="Vitale D."/>
            <person name="Mannhaupt G."/>
            <person name="Haase D."/>
            <person name="Schoof H."/>
            <person name="Rudd S."/>
            <person name="Zaccaria P."/>
            <person name="Mewes H.W."/>
            <person name="Mayer K.F."/>
            <person name="Kaul S."/>
            <person name="Town C.D."/>
            <person name="Koo H.L."/>
            <person name="Tallon L.J."/>
            <person name="Jenkins J."/>
            <person name="Rooney T."/>
            <person name="Rizzo M."/>
            <person name="Walts A."/>
            <person name="Utterback T."/>
            <person name="Fujii C.Y."/>
            <person name="Shea T.P."/>
            <person name="Creasy T.H."/>
            <person name="Haas B."/>
            <person name="Maiti R."/>
            <person name="Wu D."/>
            <person name="Peterson J."/>
            <person name="Van Aken S."/>
            <person name="Pai G."/>
            <person name="Militscher J."/>
            <person name="Sellers P."/>
            <person name="Gill J.E."/>
            <person name="Feldblyum T.V."/>
            <person name="Preuss D."/>
            <person name="Lin X."/>
            <person name="Nierman W.C."/>
            <person name="Salzberg S.L."/>
            <person name="White O."/>
            <person name="Venter J.C."/>
            <person name="Fraser C.M."/>
            <person name="Kaneko T."/>
            <person name="Nakamura Y."/>
            <person name="Sato S."/>
            <person name="Kato T."/>
            <person name="Asamizu E."/>
            <person name="Sasamoto S."/>
            <person name="Kimura T."/>
            <person name="Idesawa K."/>
            <person name="Kawashima K."/>
            <person name="Kishida Y."/>
            <person name="Kiyokawa C."/>
            <person name="Kohara M."/>
            <person name="Matsumoto M."/>
            <person name="Matsuno A."/>
            <person name="Muraki A."/>
            <person name="Nakayama S."/>
            <person name="Nakazaki N."/>
            <person name="Shinpo S."/>
            <person name="Takeuchi C."/>
            <person name="Wada T."/>
            <person name="Watanabe A."/>
            <person name="Yamada M."/>
            <person name="Yasuda M."/>
            <person name="Tabata S."/>
        </authorList>
    </citation>
    <scope>NUCLEOTIDE SEQUENCE [LARGE SCALE GENOMIC DNA]</scope>
    <source>
        <strain>cv. Columbia</strain>
    </source>
</reference>
<dbReference type="PANTHER" id="PTHR45023">
    <property type="match status" value="1"/>
</dbReference>
<dbReference type="EMBL" id="AP002052">
    <property type="protein sequence ID" value="BAB02260.1"/>
    <property type="molecule type" value="Genomic_DNA"/>
</dbReference>
<evidence type="ECO:0008006" key="2">
    <source>
        <dbReference type="Google" id="ProtNLM"/>
    </source>
</evidence>
<dbReference type="AlphaFoldDB" id="Q9LHC6"/>
<reference evidence="1" key="1">
    <citation type="journal article" date="2000" name="DNA Res.">
        <title>Structural analysis of Arabidopsis thaliana chromosome 3. II. Sequence features of the 4,251,695 bp regions covered by 90 P1, TAC and BAC clones.</title>
        <authorList>
            <person name="Nakamura Y."/>
        </authorList>
    </citation>
    <scope>NUCLEOTIDE SEQUENCE [LARGE SCALE GENOMIC DNA]</scope>
</reference>
<protein>
    <recommendedName>
        <fullName evidence="2">Myb-like domain-containing protein</fullName>
    </recommendedName>
</protein>